<dbReference type="Pfam" id="PF07690">
    <property type="entry name" value="MFS_1"/>
    <property type="match status" value="1"/>
</dbReference>
<protein>
    <submittedName>
        <fullName evidence="8">MFS transporter</fullName>
    </submittedName>
</protein>
<keyword evidence="2" id="KW-0813">Transport</keyword>
<feature type="transmembrane region" description="Helical" evidence="7">
    <location>
        <begin position="74"/>
        <end position="94"/>
    </location>
</feature>
<dbReference type="RefSeq" id="WP_271324629.1">
    <property type="nucleotide sequence ID" value="NZ_JAAGKO020000005.1"/>
</dbReference>
<evidence type="ECO:0000256" key="1">
    <source>
        <dbReference type="ARBA" id="ARBA00004651"/>
    </source>
</evidence>
<dbReference type="Proteomes" id="UP001156398">
    <property type="component" value="Unassembled WGS sequence"/>
</dbReference>
<name>A0ABT6VUL6_9ACTN</name>
<dbReference type="Gene3D" id="1.20.1250.20">
    <property type="entry name" value="MFS general substrate transporter like domains"/>
    <property type="match status" value="1"/>
</dbReference>
<feature type="transmembrane region" description="Helical" evidence="7">
    <location>
        <begin position="235"/>
        <end position="261"/>
    </location>
</feature>
<dbReference type="PANTHER" id="PTHR23517">
    <property type="entry name" value="RESISTANCE PROTEIN MDTM, PUTATIVE-RELATED-RELATED"/>
    <property type="match status" value="1"/>
</dbReference>
<keyword evidence="6 7" id="KW-0472">Membrane</keyword>
<evidence type="ECO:0000256" key="5">
    <source>
        <dbReference type="ARBA" id="ARBA00022989"/>
    </source>
</evidence>
<feature type="transmembrane region" description="Helical" evidence="7">
    <location>
        <begin position="191"/>
        <end position="214"/>
    </location>
</feature>
<evidence type="ECO:0000256" key="2">
    <source>
        <dbReference type="ARBA" id="ARBA00022448"/>
    </source>
</evidence>
<dbReference type="EMBL" id="JAAGKO020000005">
    <property type="protein sequence ID" value="MDI5962174.1"/>
    <property type="molecule type" value="Genomic_DNA"/>
</dbReference>
<evidence type="ECO:0000313" key="9">
    <source>
        <dbReference type="Proteomes" id="UP001156398"/>
    </source>
</evidence>
<dbReference type="InterPro" id="IPR011701">
    <property type="entry name" value="MFS"/>
</dbReference>
<dbReference type="InterPro" id="IPR036259">
    <property type="entry name" value="MFS_trans_sf"/>
</dbReference>
<feature type="transmembrane region" description="Helical" evidence="7">
    <location>
        <begin position="114"/>
        <end position="138"/>
    </location>
</feature>
<evidence type="ECO:0000256" key="4">
    <source>
        <dbReference type="ARBA" id="ARBA00022692"/>
    </source>
</evidence>
<accession>A0ABT6VUL6</accession>
<feature type="transmembrane region" description="Helical" evidence="7">
    <location>
        <begin position="328"/>
        <end position="346"/>
    </location>
</feature>
<keyword evidence="5 7" id="KW-1133">Transmembrane helix</keyword>
<evidence type="ECO:0000256" key="7">
    <source>
        <dbReference type="SAM" id="Phobius"/>
    </source>
</evidence>
<reference evidence="8 9" key="1">
    <citation type="submission" date="2023-05" db="EMBL/GenBank/DDBJ databases">
        <title>Streptantibioticus silvisoli sp. nov., acidotolerant actinomycetes 1 from pine litter.</title>
        <authorList>
            <person name="Swiecimska M."/>
            <person name="Golinska P."/>
            <person name="Sangal V."/>
            <person name="Wachnowicz B."/>
            <person name="Goodfellow M."/>
        </authorList>
    </citation>
    <scope>NUCLEOTIDE SEQUENCE [LARGE SCALE GENOMIC DNA]</scope>
    <source>
        <strain evidence="8 9">SL54</strain>
    </source>
</reference>
<keyword evidence="4 7" id="KW-0812">Transmembrane</keyword>
<dbReference type="InterPro" id="IPR050171">
    <property type="entry name" value="MFS_Transporters"/>
</dbReference>
<feature type="transmembrane region" description="Helical" evidence="7">
    <location>
        <begin position="367"/>
        <end position="391"/>
    </location>
</feature>
<evidence type="ECO:0000256" key="3">
    <source>
        <dbReference type="ARBA" id="ARBA00022475"/>
    </source>
</evidence>
<evidence type="ECO:0000256" key="6">
    <source>
        <dbReference type="ARBA" id="ARBA00023136"/>
    </source>
</evidence>
<gene>
    <name evidence="8" type="ORF">POF43_005490</name>
</gene>
<feature type="transmembrane region" description="Helical" evidence="7">
    <location>
        <begin position="397"/>
        <end position="415"/>
    </location>
</feature>
<comment type="subcellular location">
    <subcellularLocation>
        <location evidence="1">Cell membrane</location>
        <topology evidence="1">Multi-pass membrane protein</topology>
    </subcellularLocation>
</comment>
<comment type="caution">
    <text evidence="8">The sequence shown here is derived from an EMBL/GenBank/DDBJ whole genome shotgun (WGS) entry which is preliminary data.</text>
</comment>
<feature type="transmembrane region" description="Helical" evidence="7">
    <location>
        <begin position="41"/>
        <end position="62"/>
    </location>
</feature>
<feature type="transmembrane region" description="Helical" evidence="7">
    <location>
        <begin position="267"/>
        <end position="286"/>
    </location>
</feature>
<organism evidence="8 9">
    <name type="scientific">Streptantibioticus silvisoli</name>
    <dbReference type="NCBI Taxonomy" id="2705255"/>
    <lineage>
        <taxon>Bacteria</taxon>
        <taxon>Bacillati</taxon>
        <taxon>Actinomycetota</taxon>
        <taxon>Actinomycetes</taxon>
        <taxon>Kitasatosporales</taxon>
        <taxon>Streptomycetaceae</taxon>
        <taxon>Streptantibioticus</taxon>
    </lineage>
</organism>
<sequence>MTSQNPHITSGNPRSRTALRRLAGSLGWWETLTTPGPPRLLAVNALAGACGSGLATVCLPLFAVRVAGVDAARLVTVLSLTAGCELLAAVPNGALAGRFGVRRFIVTAKTAQAVLWIAMAFAHGFWGLLALSAATGVARAGGGGLSQSVTAAVLPSGARSEVLGSVRALRNVGYLVSGALGSAMLTFDSPWVLRASLVVNGLSYVCGTVCMALVDARRARRSPGRTDFSVLRDAPYFGLILCASVFGTSLIVLDVGLSLWVLRHPQVPRALVGVVLVVNTLVVVVLQHRYSRKSAELDGARRSIRGSVVAFVAMAVLIGGTAEVSTPWAVVLVVAAAVALTFGELYESPAWWTISFELSPPDRRDEYLSAFDLSGATVGILGPLALAAVVALGTLGWLLYAALFVVAGAAALALITRRTRSPAGPVDTPDPKALADHA</sequence>
<proteinExistence type="predicted"/>
<keyword evidence="3" id="KW-1003">Cell membrane</keyword>
<dbReference type="SUPFAM" id="SSF103473">
    <property type="entry name" value="MFS general substrate transporter"/>
    <property type="match status" value="1"/>
</dbReference>
<keyword evidence="9" id="KW-1185">Reference proteome</keyword>
<feature type="transmembrane region" description="Helical" evidence="7">
    <location>
        <begin position="306"/>
        <end position="322"/>
    </location>
</feature>
<evidence type="ECO:0000313" key="8">
    <source>
        <dbReference type="EMBL" id="MDI5962174.1"/>
    </source>
</evidence>